<feature type="repeat" description="TPR" evidence="1">
    <location>
        <begin position="249"/>
        <end position="282"/>
    </location>
</feature>
<dbReference type="SUPFAM" id="SSF82199">
    <property type="entry name" value="SET domain"/>
    <property type="match status" value="1"/>
</dbReference>
<dbReference type="PROSITE" id="PS50280">
    <property type="entry name" value="SET"/>
    <property type="match status" value="1"/>
</dbReference>
<feature type="compositionally biased region" description="Polar residues" evidence="2">
    <location>
        <begin position="488"/>
        <end position="497"/>
    </location>
</feature>
<evidence type="ECO:0000313" key="5">
    <source>
        <dbReference type="Proteomes" id="UP000274822"/>
    </source>
</evidence>
<dbReference type="Pfam" id="PF14559">
    <property type="entry name" value="TPR_19"/>
    <property type="match status" value="1"/>
</dbReference>
<evidence type="ECO:0000259" key="3">
    <source>
        <dbReference type="PROSITE" id="PS50280"/>
    </source>
</evidence>
<comment type="caution">
    <text evidence="4">The sequence shown here is derived from an EMBL/GenBank/DDBJ whole genome shotgun (WGS) entry which is preliminary data.</text>
</comment>
<dbReference type="InterPro" id="IPR019734">
    <property type="entry name" value="TPR_rpt"/>
</dbReference>
<dbReference type="InterPro" id="IPR001214">
    <property type="entry name" value="SET_dom"/>
</dbReference>
<dbReference type="Gene3D" id="2.170.270.10">
    <property type="entry name" value="SET domain"/>
    <property type="match status" value="1"/>
</dbReference>
<dbReference type="SMART" id="SM00028">
    <property type="entry name" value="TPR"/>
    <property type="match status" value="3"/>
</dbReference>
<dbReference type="InterPro" id="IPR046341">
    <property type="entry name" value="SET_dom_sf"/>
</dbReference>
<organism evidence="4 5">
    <name type="scientific">Jimgerdemannia flammicorona</name>
    <dbReference type="NCBI Taxonomy" id="994334"/>
    <lineage>
        <taxon>Eukaryota</taxon>
        <taxon>Fungi</taxon>
        <taxon>Fungi incertae sedis</taxon>
        <taxon>Mucoromycota</taxon>
        <taxon>Mucoromycotina</taxon>
        <taxon>Endogonomycetes</taxon>
        <taxon>Endogonales</taxon>
        <taxon>Endogonaceae</taxon>
        <taxon>Jimgerdemannia</taxon>
    </lineage>
</organism>
<dbReference type="InterPro" id="IPR011990">
    <property type="entry name" value="TPR-like_helical_dom_sf"/>
</dbReference>
<dbReference type="Gene3D" id="1.25.40.10">
    <property type="entry name" value="Tetratricopeptide repeat domain"/>
    <property type="match status" value="1"/>
</dbReference>
<accession>A0A433Q645</accession>
<feature type="repeat" description="TPR" evidence="1">
    <location>
        <begin position="215"/>
        <end position="248"/>
    </location>
</feature>
<evidence type="ECO:0000256" key="1">
    <source>
        <dbReference type="PROSITE-ProRule" id="PRU00339"/>
    </source>
</evidence>
<feature type="domain" description="SET" evidence="3">
    <location>
        <begin position="362"/>
        <end position="552"/>
    </location>
</feature>
<dbReference type="Pfam" id="PF00856">
    <property type="entry name" value="SET"/>
    <property type="match status" value="1"/>
</dbReference>
<dbReference type="PANTHER" id="PTHR47643">
    <property type="entry name" value="TPR DOMAIN PROTEIN (AFU_ORTHOLOGUE AFUA_5G12710)"/>
    <property type="match status" value="1"/>
</dbReference>
<proteinExistence type="predicted"/>
<reference evidence="4 5" key="1">
    <citation type="journal article" date="2018" name="New Phytol.">
        <title>Phylogenomics of Endogonaceae and evolution of mycorrhizas within Mucoromycota.</title>
        <authorList>
            <person name="Chang Y."/>
            <person name="Desiro A."/>
            <person name="Na H."/>
            <person name="Sandor L."/>
            <person name="Lipzen A."/>
            <person name="Clum A."/>
            <person name="Barry K."/>
            <person name="Grigoriev I.V."/>
            <person name="Martin F.M."/>
            <person name="Stajich J.E."/>
            <person name="Smith M.E."/>
            <person name="Bonito G."/>
            <person name="Spatafora J.W."/>
        </authorList>
    </citation>
    <scope>NUCLEOTIDE SEQUENCE [LARGE SCALE GENOMIC DNA]</scope>
    <source>
        <strain evidence="4 5">AD002</strain>
    </source>
</reference>
<dbReference type="PANTHER" id="PTHR47643:SF2">
    <property type="entry name" value="TPR DOMAIN PROTEIN (AFU_ORTHOLOGUE AFUA_5G12710)"/>
    <property type="match status" value="1"/>
</dbReference>
<dbReference type="PROSITE" id="PS50005">
    <property type="entry name" value="TPR"/>
    <property type="match status" value="2"/>
</dbReference>
<feature type="region of interest" description="Disordered" evidence="2">
    <location>
        <begin position="480"/>
        <end position="500"/>
    </location>
</feature>
<dbReference type="Proteomes" id="UP000274822">
    <property type="component" value="Unassembled WGS sequence"/>
</dbReference>
<dbReference type="AlphaFoldDB" id="A0A433Q645"/>
<keyword evidence="1" id="KW-0802">TPR repeat</keyword>
<dbReference type="EMBL" id="RBNJ01013521">
    <property type="protein sequence ID" value="RUS25248.1"/>
    <property type="molecule type" value="Genomic_DNA"/>
</dbReference>
<gene>
    <name evidence="4" type="ORF">BC938DRAFT_472432</name>
</gene>
<evidence type="ECO:0000313" key="4">
    <source>
        <dbReference type="EMBL" id="RUS25248.1"/>
    </source>
</evidence>
<name>A0A433Q645_9FUNG</name>
<keyword evidence="5" id="KW-1185">Reference proteome</keyword>
<dbReference type="InterPro" id="IPR053209">
    <property type="entry name" value="Gramillin-biosynth_MTr"/>
</dbReference>
<evidence type="ECO:0000256" key="2">
    <source>
        <dbReference type="SAM" id="MobiDB-lite"/>
    </source>
</evidence>
<sequence>MNDHFTEALQKMMLSQQPRSHRHRLTRKEHLQIHEKGVAGVRKILAAGRFQLSQTFANRAPHSSKASLANLQRITLSQLTQDTVHYGCVLVCRTVVAPVKYTAVQVVVEDPIVNGPRTPKEDVVVDRLSLYNFVDFTGVREDTSEWLPVGTRLLIKEPYYKVASDGVPMIRCDNPGDVVLVPNEEVDRPLLAGLRWADTLPIVYGPIGNRSGGSAEELKRNGNEQFGRKEYVAAIASYTRALEVEPGSAIVLSNRAQAYLKLEQFQQALDDVEAALKIDDGSVKTRLRYAKALYGSRKYEEASVVLQKLVQFDAKITEINELHLKAQARIAEQHHGQYKMFDIFQEARTTHPPYLDHADHVGPVRITAIPGKGRGIVTTRDVLEGTLILCSKAYAVVFEDELDANLIKISIDHSDKSMTNTPHIVARIAKRIQKEPWTAKELYELHAGPDIPPMEFVDGEVPQIDIERIKNIVRANNFQPDDAFYPQAPSNDKSSATKSRDDFQSGTGLWILPSLLNHSCVPNAIYIIVGDLLFVRAMQNIPKDNEVCVPYLPCTNTYNERVKKLKARSFRCSCQLCVFERAHPSHARETRQRLLKEHERLRDRIRTGDPAMIPPLTSIIAQLRDTYPPLPTTSLLLSPTTLPPHQLRLGLIHPLISLYHLRASSGDFESAVAILRDVFEMQPRCGDLTVNRVDIAMAIARMCDALGEEMEKRRWMRVSENECEIIYGEGEGKRVWREVFSKDVEMMGSD</sequence>
<dbReference type="SUPFAM" id="SSF48452">
    <property type="entry name" value="TPR-like"/>
    <property type="match status" value="1"/>
</dbReference>
<protein>
    <recommendedName>
        <fullName evidence="3">SET domain-containing protein</fullName>
    </recommendedName>
</protein>